<name>A0A9W4X143_9GLOM</name>
<dbReference type="Proteomes" id="UP001153678">
    <property type="component" value="Unassembled WGS sequence"/>
</dbReference>
<sequence>SKADVLKQILPIQEQTDEIPIIKDILPDLEEDEYLDDPMEIDFVQKEEPKTSVITIECKIKCLKIPAMTLDSEAEPPIITENIVE</sequence>
<comment type="caution">
    <text evidence="1">The sequence shown here is derived from an EMBL/GenBank/DDBJ whole genome shotgun (WGS) entry which is preliminary data.</text>
</comment>
<dbReference type="EMBL" id="CAMKVN010023883">
    <property type="protein sequence ID" value="CAI2200278.1"/>
    <property type="molecule type" value="Genomic_DNA"/>
</dbReference>
<dbReference type="OrthoDB" id="2431104at2759"/>
<organism evidence="1 2">
    <name type="scientific">Funneliformis geosporum</name>
    <dbReference type="NCBI Taxonomy" id="1117311"/>
    <lineage>
        <taxon>Eukaryota</taxon>
        <taxon>Fungi</taxon>
        <taxon>Fungi incertae sedis</taxon>
        <taxon>Mucoromycota</taxon>
        <taxon>Glomeromycotina</taxon>
        <taxon>Glomeromycetes</taxon>
        <taxon>Glomerales</taxon>
        <taxon>Glomeraceae</taxon>
        <taxon>Funneliformis</taxon>
    </lineage>
</organism>
<evidence type="ECO:0000313" key="1">
    <source>
        <dbReference type="EMBL" id="CAI2200278.1"/>
    </source>
</evidence>
<feature type="non-terminal residue" evidence="1">
    <location>
        <position position="1"/>
    </location>
</feature>
<reference evidence="1" key="1">
    <citation type="submission" date="2022-08" db="EMBL/GenBank/DDBJ databases">
        <authorList>
            <person name="Kallberg Y."/>
            <person name="Tangrot J."/>
            <person name="Rosling A."/>
        </authorList>
    </citation>
    <scope>NUCLEOTIDE SEQUENCE</scope>
    <source>
        <strain evidence="1">Wild A</strain>
    </source>
</reference>
<accession>A0A9W4X143</accession>
<evidence type="ECO:0000313" key="2">
    <source>
        <dbReference type="Proteomes" id="UP001153678"/>
    </source>
</evidence>
<protein>
    <submittedName>
        <fullName evidence="1">4201_t:CDS:1</fullName>
    </submittedName>
</protein>
<proteinExistence type="predicted"/>
<feature type="non-terminal residue" evidence="1">
    <location>
        <position position="85"/>
    </location>
</feature>
<keyword evidence="2" id="KW-1185">Reference proteome</keyword>
<gene>
    <name evidence="1" type="ORF">FWILDA_LOCUS19489</name>
</gene>
<dbReference type="AlphaFoldDB" id="A0A9W4X143"/>